<sequence length="420" mass="45020">MMKILIVGKGGREHALAWKVKQSAQVSEVYVAPGNVGMKDVAHLVNINETASDELANWAEANQIDLVIIGPESSLVAGVADQMQARGIKVWGPTQAAAQIEGSKDFAKVIMNRYGVPTAAHQTFTQVDEALSYLEKVGVPIVIKADGLAAGKGVVLPQTMDEAKACVVDMLEDNRFGDAGARIVIEEFLEGNEYSLMCFVHGNKVVPMMMAQDHKRAYDNDEGPNTGGMGAYAPCFTAESEETAIAVKTIMQPVADGLVKEGMPFTGFLYGGLILTKEGFKTIEFNARFGDPEAEVILPLLESDLVDVILSMLSDNPVPSVAWQSGYCVGVVLASKGYPEQPETGYPLKTVAVDESINMIFNAGVAEKAGQLVSNGGRIFVATGLGETFDEAKAHAYALMKAIETEGTFYRTDIGHRFKG</sequence>
<dbReference type="Gene3D" id="3.90.600.10">
    <property type="entry name" value="Phosphoribosylglycinamide synthetase, C-terminal domain"/>
    <property type="match status" value="1"/>
</dbReference>
<evidence type="ECO:0000256" key="5">
    <source>
        <dbReference type="ARBA" id="ARBA00022598"/>
    </source>
</evidence>
<dbReference type="InterPro" id="IPR011054">
    <property type="entry name" value="Rudment_hybrid_motif"/>
</dbReference>
<dbReference type="PANTHER" id="PTHR43472:SF1">
    <property type="entry name" value="PHOSPHORIBOSYLAMINE--GLYCINE LIGASE, CHLOROPLASTIC"/>
    <property type="match status" value="1"/>
</dbReference>
<dbReference type="Pfam" id="PF02843">
    <property type="entry name" value="GARS_C"/>
    <property type="match status" value="1"/>
</dbReference>
<dbReference type="Gene3D" id="3.40.50.20">
    <property type="match status" value="1"/>
</dbReference>
<dbReference type="SUPFAM" id="SSF52440">
    <property type="entry name" value="PreATP-grasp domain"/>
    <property type="match status" value="1"/>
</dbReference>
<dbReference type="InterPro" id="IPR016185">
    <property type="entry name" value="PreATP-grasp_dom_sf"/>
</dbReference>
<dbReference type="GO" id="GO:0005524">
    <property type="term" value="F:ATP binding"/>
    <property type="evidence" value="ECO:0007669"/>
    <property type="project" value="UniProtKB-UniRule"/>
</dbReference>
<dbReference type="InterPro" id="IPR011761">
    <property type="entry name" value="ATP-grasp"/>
</dbReference>
<dbReference type="GO" id="GO:0006189">
    <property type="term" value="P:'de novo' IMP biosynthetic process"/>
    <property type="evidence" value="ECO:0007669"/>
    <property type="project" value="UniProtKB-UniRule"/>
</dbReference>
<comment type="pathway">
    <text evidence="3 14">Purine metabolism; IMP biosynthesis via de novo pathway; N(1)-(5-phospho-D-ribosyl)glycinamide from 5-phospho-alpha-D-ribose 1-diphosphate: step 2/2.</text>
</comment>
<evidence type="ECO:0000256" key="3">
    <source>
        <dbReference type="ARBA" id="ARBA00005174"/>
    </source>
</evidence>
<accession>A0AB35BVK6</accession>
<comment type="catalytic activity">
    <reaction evidence="14">
        <text>5-phospho-beta-D-ribosylamine + glycine + ATP = N(1)-(5-phospho-beta-D-ribosyl)glycinamide + ADP + phosphate + H(+)</text>
        <dbReference type="Rhea" id="RHEA:17453"/>
        <dbReference type="ChEBI" id="CHEBI:15378"/>
        <dbReference type="ChEBI" id="CHEBI:30616"/>
        <dbReference type="ChEBI" id="CHEBI:43474"/>
        <dbReference type="ChEBI" id="CHEBI:57305"/>
        <dbReference type="ChEBI" id="CHEBI:58681"/>
        <dbReference type="ChEBI" id="CHEBI:143788"/>
        <dbReference type="ChEBI" id="CHEBI:456216"/>
        <dbReference type="EC" id="6.3.4.13"/>
    </reaction>
</comment>
<dbReference type="PROSITE" id="PS00184">
    <property type="entry name" value="GARS"/>
    <property type="match status" value="1"/>
</dbReference>
<keyword evidence="5 14" id="KW-0436">Ligase</keyword>
<dbReference type="PANTHER" id="PTHR43472">
    <property type="entry name" value="PHOSPHORIBOSYLAMINE--GLYCINE LIGASE"/>
    <property type="match status" value="1"/>
</dbReference>
<dbReference type="InterPro" id="IPR000115">
    <property type="entry name" value="PRibGlycinamide_synth"/>
</dbReference>
<dbReference type="Gene3D" id="3.30.1490.20">
    <property type="entry name" value="ATP-grasp fold, A domain"/>
    <property type="match status" value="1"/>
</dbReference>
<evidence type="ECO:0000259" key="16">
    <source>
        <dbReference type="PROSITE" id="PS50975"/>
    </source>
</evidence>
<dbReference type="Gene3D" id="3.30.470.20">
    <property type="entry name" value="ATP-grasp fold, B domain"/>
    <property type="match status" value="1"/>
</dbReference>
<evidence type="ECO:0000256" key="6">
    <source>
        <dbReference type="ARBA" id="ARBA00022723"/>
    </source>
</evidence>
<dbReference type="PROSITE" id="PS50975">
    <property type="entry name" value="ATP_GRASP"/>
    <property type="match status" value="1"/>
</dbReference>
<dbReference type="AlphaFoldDB" id="A0AB35BVK6"/>
<comment type="similarity">
    <text evidence="11 14">Belongs to the GARS family.</text>
</comment>
<dbReference type="SUPFAM" id="SSF51246">
    <property type="entry name" value="Rudiment single hybrid motif"/>
    <property type="match status" value="1"/>
</dbReference>
<proteinExistence type="inferred from homology"/>
<evidence type="ECO:0000256" key="15">
    <source>
        <dbReference type="PROSITE-ProRule" id="PRU00409"/>
    </source>
</evidence>
<dbReference type="Pfam" id="PF01071">
    <property type="entry name" value="GARS_A"/>
    <property type="match status" value="1"/>
</dbReference>
<evidence type="ECO:0000256" key="12">
    <source>
        <dbReference type="ARBA" id="ARBA00042242"/>
    </source>
</evidence>
<evidence type="ECO:0000256" key="9">
    <source>
        <dbReference type="ARBA" id="ARBA00022840"/>
    </source>
</evidence>
<evidence type="ECO:0000256" key="2">
    <source>
        <dbReference type="ARBA" id="ARBA00001946"/>
    </source>
</evidence>
<dbReference type="GO" id="GO:0004637">
    <property type="term" value="F:phosphoribosylamine-glycine ligase activity"/>
    <property type="evidence" value="ECO:0007669"/>
    <property type="project" value="UniProtKB-UniRule"/>
</dbReference>
<reference evidence="17" key="1">
    <citation type="submission" date="2021-03" db="EMBL/GenBank/DDBJ databases">
        <title>Identification and antibiotic profiling of Wohlfahrtiimonas chitiniclastica, an underestimated human pathogen.</title>
        <authorList>
            <person name="Kopf A."/>
            <person name="Bunk B."/>
            <person name="Coldewey S."/>
            <person name="Gunzer F."/>
            <person name="Riedel T."/>
            <person name="Schroettner P."/>
        </authorList>
    </citation>
    <scope>NUCLEOTIDE SEQUENCE</scope>
    <source>
        <strain evidence="17">DSM 100917</strain>
    </source>
</reference>
<comment type="cofactor">
    <cofactor evidence="1">
        <name>Mn(2+)</name>
        <dbReference type="ChEBI" id="CHEBI:29035"/>
    </cofactor>
</comment>
<dbReference type="EC" id="6.3.4.13" evidence="4 14"/>
<dbReference type="GO" id="GO:0009113">
    <property type="term" value="P:purine nucleobase biosynthetic process"/>
    <property type="evidence" value="ECO:0007669"/>
    <property type="project" value="InterPro"/>
</dbReference>
<evidence type="ECO:0000256" key="8">
    <source>
        <dbReference type="ARBA" id="ARBA00022755"/>
    </source>
</evidence>
<dbReference type="EMBL" id="JAGIBU010000001">
    <property type="protein sequence ID" value="MBS7823779.1"/>
    <property type="molecule type" value="Genomic_DNA"/>
</dbReference>
<evidence type="ECO:0000313" key="17">
    <source>
        <dbReference type="EMBL" id="MBS7823779.1"/>
    </source>
</evidence>
<evidence type="ECO:0000256" key="14">
    <source>
        <dbReference type="HAMAP-Rule" id="MF_00138"/>
    </source>
</evidence>
<name>A0AB35BVK6_9GAMM</name>
<evidence type="ECO:0000256" key="10">
    <source>
        <dbReference type="ARBA" id="ARBA00023211"/>
    </source>
</evidence>
<dbReference type="HAMAP" id="MF_00138">
    <property type="entry name" value="GARS"/>
    <property type="match status" value="1"/>
</dbReference>
<dbReference type="InterPro" id="IPR037123">
    <property type="entry name" value="PRibGlycinamide_synth_C_sf"/>
</dbReference>
<keyword evidence="8 14" id="KW-0658">Purine biosynthesis</keyword>
<evidence type="ECO:0000256" key="4">
    <source>
        <dbReference type="ARBA" id="ARBA00013255"/>
    </source>
</evidence>
<keyword evidence="9 15" id="KW-0067">ATP-binding</keyword>
<dbReference type="Proteomes" id="UP000680020">
    <property type="component" value="Unassembled WGS sequence"/>
</dbReference>
<dbReference type="Pfam" id="PF02844">
    <property type="entry name" value="GARS_N"/>
    <property type="match status" value="1"/>
</dbReference>
<dbReference type="InterPro" id="IPR013815">
    <property type="entry name" value="ATP_grasp_subdomain_1"/>
</dbReference>
<dbReference type="InterPro" id="IPR020560">
    <property type="entry name" value="PRibGlycinamide_synth_C-dom"/>
</dbReference>
<comment type="caution">
    <text evidence="17">The sequence shown here is derived from an EMBL/GenBank/DDBJ whole genome shotgun (WGS) entry which is preliminary data.</text>
</comment>
<evidence type="ECO:0000313" key="18">
    <source>
        <dbReference type="Proteomes" id="UP000680020"/>
    </source>
</evidence>
<comment type="cofactor">
    <cofactor evidence="2">
        <name>Mg(2+)</name>
        <dbReference type="ChEBI" id="CHEBI:18420"/>
    </cofactor>
</comment>
<keyword evidence="6" id="KW-0479">Metal-binding</keyword>
<dbReference type="FunFam" id="3.30.1490.20:FF:000006">
    <property type="entry name" value="phosphoribosylamine--glycine ligase, chloroplastic-like"/>
    <property type="match status" value="1"/>
</dbReference>
<dbReference type="NCBIfam" id="TIGR00877">
    <property type="entry name" value="purD"/>
    <property type="match status" value="1"/>
</dbReference>
<keyword evidence="7 15" id="KW-0547">Nucleotide-binding</keyword>
<dbReference type="InterPro" id="IPR020562">
    <property type="entry name" value="PRibGlycinamide_synth_N"/>
</dbReference>
<protein>
    <recommendedName>
        <fullName evidence="4 14">Phosphoribosylamine--glycine ligase</fullName>
        <ecNumber evidence="4 14">6.3.4.13</ecNumber>
    </recommendedName>
    <alternativeName>
        <fullName evidence="14">GARS</fullName>
    </alternativeName>
    <alternativeName>
        <fullName evidence="12 14">Glycinamide ribonucleotide synthetase</fullName>
    </alternativeName>
    <alternativeName>
        <fullName evidence="13 14">Phosphoribosylglycinamide synthetase</fullName>
    </alternativeName>
</protein>
<organism evidence="17 18">
    <name type="scientific">Wohlfahrtiimonas chitiniclastica</name>
    <dbReference type="NCBI Taxonomy" id="400946"/>
    <lineage>
        <taxon>Bacteria</taxon>
        <taxon>Pseudomonadati</taxon>
        <taxon>Pseudomonadota</taxon>
        <taxon>Gammaproteobacteria</taxon>
        <taxon>Cardiobacteriales</taxon>
        <taxon>Ignatzschineriaceae</taxon>
        <taxon>Wohlfahrtiimonas</taxon>
    </lineage>
</organism>
<feature type="domain" description="ATP-grasp" evidence="16">
    <location>
        <begin position="108"/>
        <end position="314"/>
    </location>
</feature>
<dbReference type="InterPro" id="IPR020559">
    <property type="entry name" value="PRibGlycinamide_synth_CS"/>
</dbReference>
<evidence type="ECO:0000256" key="11">
    <source>
        <dbReference type="ARBA" id="ARBA00038345"/>
    </source>
</evidence>
<dbReference type="FunFam" id="3.40.50.20:FF:000006">
    <property type="entry name" value="Phosphoribosylamine--glycine ligase, chloroplastic"/>
    <property type="match status" value="1"/>
</dbReference>
<evidence type="ECO:0000256" key="7">
    <source>
        <dbReference type="ARBA" id="ARBA00022741"/>
    </source>
</evidence>
<dbReference type="SMART" id="SM01209">
    <property type="entry name" value="GARS_A"/>
    <property type="match status" value="1"/>
</dbReference>
<dbReference type="InterPro" id="IPR020561">
    <property type="entry name" value="PRibGlycinamid_synth_ATP-grasp"/>
</dbReference>
<dbReference type="SUPFAM" id="SSF56059">
    <property type="entry name" value="Glutathione synthetase ATP-binding domain-like"/>
    <property type="match status" value="1"/>
</dbReference>
<dbReference type="GO" id="GO:0046872">
    <property type="term" value="F:metal ion binding"/>
    <property type="evidence" value="ECO:0007669"/>
    <property type="project" value="UniProtKB-KW"/>
</dbReference>
<evidence type="ECO:0000256" key="13">
    <source>
        <dbReference type="ARBA" id="ARBA00042864"/>
    </source>
</evidence>
<evidence type="ECO:0000256" key="1">
    <source>
        <dbReference type="ARBA" id="ARBA00001936"/>
    </source>
</evidence>
<dbReference type="SMART" id="SM01210">
    <property type="entry name" value="GARS_C"/>
    <property type="match status" value="1"/>
</dbReference>
<gene>
    <name evidence="14 17" type="primary">purD</name>
    <name evidence="17" type="ORF">J7561_01015</name>
</gene>
<dbReference type="RefSeq" id="WP_213403274.1">
    <property type="nucleotide sequence ID" value="NZ_JAGIBT010000001.1"/>
</dbReference>
<keyword evidence="10" id="KW-0464">Manganese</keyword>